<proteinExistence type="predicted"/>
<accession>A0A839N718</accession>
<evidence type="ECO:0000256" key="3">
    <source>
        <dbReference type="ARBA" id="ARBA00023163"/>
    </source>
</evidence>
<keyword evidence="3" id="KW-0804">Transcription</keyword>
<dbReference type="InterPro" id="IPR036390">
    <property type="entry name" value="WH_DNA-bd_sf"/>
</dbReference>
<dbReference type="SMART" id="SM00345">
    <property type="entry name" value="HTH_GNTR"/>
    <property type="match status" value="1"/>
</dbReference>
<keyword evidence="6" id="KW-1185">Reference proteome</keyword>
<keyword evidence="1" id="KW-0805">Transcription regulation</keyword>
<dbReference type="Pfam" id="PF00392">
    <property type="entry name" value="GntR"/>
    <property type="match status" value="1"/>
</dbReference>
<dbReference type="Proteomes" id="UP000559182">
    <property type="component" value="Unassembled WGS sequence"/>
</dbReference>
<dbReference type="AlphaFoldDB" id="A0A839N718"/>
<dbReference type="GO" id="GO:0003700">
    <property type="term" value="F:DNA-binding transcription factor activity"/>
    <property type="evidence" value="ECO:0007669"/>
    <property type="project" value="InterPro"/>
</dbReference>
<dbReference type="PROSITE" id="PS50949">
    <property type="entry name" value="HTH_GNTR"/>
    <property type="match status" value="1"/>
</dbReference>
<dbReference type="InterPro" id="IPR036388">
    <property type="entry name" value="WH-like_DNA-bd_sf"/>
</dbReference>
<dbReference type="Gene3D" id="1.10.10.10">
    <property type="entry name" value="Winged helix-like DNA-binding domain superfamily/Winged helix DNA-binding domain"/>
    <property type="match status" value="1"/>
</dbReference>
<feature type="domain" description="HTH gntR-type" evidence="4">
    <location>
        <begin position="12"/>
        <end position="79"/>
    </location>
</feature>
<dbReference type="SUPFAM" id="SSF46785">
    <property type="entry name" value="Winged helix' DNA-binding domain"/>
    <property type="match status" value="1"/>
</dbReference>
<dbReference type="SMART" id="SM00895">
    <property type="entry name" value="FCD"/>
    <property type="match status" value="1"/>
</dbReference>
<evidence type="ECO:0000256" key="1">
    <source>
        <dbReference type="ARBA" id="ARBA00023015"/>
    </source>
</evidence>
<dbReference type="GO" id="GO:0003677">
    <property type="term" value="F:DNA binding"/>
    <property type="evidence" value="ECO:0007669"/>
    <property type="project" value="UniProtKB-KW"/>
</dbReference>
<dbReference type="InterPro" id="IPR011711">
    <property type="entry name" value="GntR_C"/>
</dbReference>
<gene>
    <name evidence="5" type="ORF">FHU39_001808</name>
</gene>
<dbReference type="Pfam" id="PF07729">
    <property type="entry name" value="FCD"/>
    <property type="match status" value="1"/>
</dbReference>
<evidence type="ECO:0000313" key="6">
    <source>
        <dbReference type="Proteomes" id="UP000559182"/>
    </source>
</evidence>
<evidence type="ECO:0000256" key="2">
    <source>
        <dbReference type="ARBA" id="ARBA00023125"/>
    </source>
</evidence>
<dbReference type="Gene3D" id="1.20.120.530">
    <property type="entry name" value="GntR ligand-binding domain-like"/>
    <property type="match status" value="1"/>
</dbReference>
<dbReference type="CDD" id="cd07377">
    <property type="entry name" value="WHTH_GntR"/>
    <property type="match status" value="1"/>
</dbReference>
<keyword evidence="2 5" id="KW-0238">DNA-binding</keyword>
<dbReference type="SUPFAM" id="SSF48008">
    <property type="entry name" value="GntR ligand-binding domain-like"/>
    <property type="match status" value="1"/>
</dbReference>
<dbReference type="InterPro" id="IPR008920">
    <property type="entry name" value="TF_FadR/GntR_C"/>
</dbReference>
<dbReference type="EMBL" id="JACHVQ010000001">
    <property type="protein sequence ID" value="MBB2891824.1"/>
    <property type="molecule type" value="Genomic_DNA"/>
</dbReference>
<sequence>MAAATRKLRSGQEAKQLVVQGLRDAILAGDMAPGQRLVESELMETFGATRGSVRSAIDDLAAEGLVERIPNRGARVRRVSLEEAIAILECRAVLEGLLASRAATRATDAQIAQLVELGERMTEAVRGGDVGSYSRLNSQLHETVSELGEQQVATGLIGRLRAQIVRHQFRLSMRPGRPQVSIKEHLAIIRAIEKRDPEAADRAARAHVHSVIDALVEIDREASSNVSA</sequence>
<protein>
    <submittedName>
        <fullName evidence="5">DNA-binding GntR family transcriptional regulator</fullName>
    </submittedName>
</protein>
<dbReference type="RefSeq" id="WP_183320037.1">
    <property type="nucleotide sequence ID" value="NZ_JACHVQ010000001.1"/>
</dbReference>
<dbReference type="InterPro" id="IPR000524">
    <property type="entry name" value="Tscrpt_reg_HTH_GntR"/>
</dbReference>
<evidence type="ECO:0000313" key="5">
    <source>
        <dbReference type="EMBL" id="MBB2891824.1"/>
    </source>
</evidence>
<evidence type="ECO:0000259" key="4">
    <source>
        <dbReference type="PROSITE" id="PS50949"/>
    </source>
</evidence>
<comment type="caution">
    <text evidence="5">The sequence shown here is derived from an EMBL/GenBank/DDBJ whole genome shotgun (WGS) entry which is preliminary data.</text>
</comment>
<dbReference type="PANTHER" id="PTHR43537">
    <property type="entry name" value="TRANSCRIPTIONAL REGULATOR, GNTR FAMILY"/>
    <property type="match status" value="1"/>
</dbReference>
<dbReference type="PANTHER" id="PTHR43537:SF49">
    <property type="entry name" value="TRANSCRIPTIONAL REGULATORY PROTEIN"/>
    <property type="match status" value="1"/>
</dbReference>
<reference evidence="5 6" key="1">
    <citation type="submission" date="2020-08" db="EMBL/GenBank/DDBJ databases">
        <title>Sequencing the genomes of 1000 actinobacteria strains.</title>
        <authorList>
            <person name="Klenk H.-P."/>
        </authorList>
    </citation>
    <scope>NUCLEOTIDE SEQUENCE [LARGE SCALE GENOMIC DNA]</scope>
    <source>
        <strain evidence="5 6">DSM 105369</strain>
    </source>
</reference>
<name>A0A839N718_9MICO</name>
<organism evidence="5 6">
    <name type="scientific">Flexivirga oryzae</name>
    <dbReference type="NCBI Taxonomy" id="1794944"/>
    <lineage>
        <taxon>Bacteria</taxon>
        <taxon>Bacillati</taxon>
        <taxon>Actinomycetota</taxon>
        <taxon>Actinomycetes</taxon>
        <taxon>Micrococcales</taxon>
        <taxon>Dermacoccaceae</taxon>
        <taxon>Flexivirga</taxon>
    </lineage>
</organism>